<feature type="compositionally biased region" description="Basic and acidic residues" evidence="5">
    <location>
        <begin position="359"/>
        <end position="388"/>
    </location>
</feature>
<keyword evidence="4" id="KW-0539">Nucleus</keyword>
<dbReference type="Pfam" id="PF00010">
    <property type="entry name" value="HLH"/>
    <property type="match status" value="1"/>
</dbReference>
<dbReference type="STRING" id="49451.A0A314L3U5"/>
<dbReference type="GO" id="GO:0090575">
    <property type="term" value="C:RNA polymerase II transcription regulator complex"/>
    <property type="evidence" value="ECO:0007669"/>
    <property type="project" value="TreeGrafter"/>
</dbReference>
<dbReference type="SMR" id="A0A314L3U5"/>
<comment type="subcellular location">
    <subcellularLocation>
        <location evidence="1">Nucleus</location>
    </subcellularLocation>
</comment>
<evidence type="ECO:0000313" key="8">
    <source>
        <dbReference type="Proteomes" id="UP000187609"/>
    </source>
</evidence>
<accession>A0A314L3U5</accession>
<name>A0A314L3U5_NICAT</name>
<evidence type="ECO:0000256" key="4">
    <source>
        <dbReference type="ARBA" id="ARBA00023242"/>
    </source>
</evidence>
<keyword evidence="8" id="KW-1185">Reference proteome</keyword>
<dbReference type="AlphaFoldDB" id="A0A314L3U5"/>
<sequence>MLAFSSSIFPNMSSEWSFEEAQKYDQQNNYILQNENTNDLFEGLHIDNIQYSPSSYQQQYYKEDSCDNQSLMAKKLSHNASERNRRKKMNFLYSTLRSLLPPANLKKKKLSFPATISYVQEYIPELKKEIEKLSQTKDLLLSKKAGSLVQPNNINQRNTTSSASSISISASPLCNGQVLVQISTTQTSFPISQVFQTLEEDGYLLLNATSFKSSGEKIFHNLHFQMQGTVGMEIQSLKTKLLVINLHSCPRAFTHAKSQDTFKQFLEEFIQSQPTDDQGKPIQPSEENNMDLWIKAAGGVHKQRVYVLGSEFSSSRRSFGSAGSSSLSSSINQDEFELLNRSIAEITELYAKERIAREEKAKRREEEDRRREEEERRREEEERRKDAAFTRVTGDVESLKAQLNYLLASGAFPLPRSPSRFNKTKE</sequence>
<dbReference type="Gramene" id="OIT36175">
    <property type="protein sequence ID" value="OIT36175"/>
    <property type="gene ID" value="A4A49_10377"/>
</dbReference>
<gene>
    <name evidence="7" type="primary">ORG3</name>
    <name evidence="7" type="ORF">A4A49_10377</name>
</gene>
<feature type="domain" description="BHLH" evidence="6">
    <location>
        <begin position="73"/>
        <end position="126"/>
    </location>
</feature>
<dbReference type="SMART" id="SM00353">
    <property type="entry name" value="HLH"/>
    <property type="match status" value="1"/>
</dbReference>
<dbReference type="Proteomes" id="UP000187609">
    <property type="component" value="Unassembled WGS sequence"/>
</dbReference>
<dbReference type="PANTHER" id="PTHR13935:SF89">
    <property type="entry name" value="TRANSCRIPTION FACTOR BHLH101-LIKE"/>
    <property type="match status" value="1"/>
</dbReference>
<reference evidence="7" key="1">
    <citation type="submission" date="2016-11" db="EMBL/GenBank/DDBJ databases">
        <title>The genome of Nicotiana attenuata.</title>
        <authorList>
            <person name="Xu S."/>
            <person name="Brockmoeller T."/>
            <person name="Gaquerel E."/>
            <person name="Navarro A."/>
            <person name="Kuhl H."/>
            <person name="Gase K."/>
            <person name="Ling Z."/>
            <person name="Zhou W."/>
            <person name="Kreitzer C."/>
            <person name="Stanke M."/>
            <person name="Tang H."/>
            <person name="Lyons E."/>
            <person name="Pandey P."/>
            <person name="Pandey S.P."/>
            <person name="Timmermann B."/>
            <person name="Baldwin I.T."/>
        </authorList>
    </citation>
    <scope>NUCLEOTIDE SEQUENCE [LARGE SCALE GENOMIC DNA]</scope>
    <source>
        <strain evidence="7">UT</strain>
    </source>
</reference>
<keyword evidence="3" id="KW-0804">Transcription</keyword>
<evidence type="ECO:0000256" key="2">
    <source>
        <dbReference type="ARBA" id="ARBA00023015"/>
    </source>
</evidence>
<dbReference type="PANTHER" id="PTHR13935">
    <property type="entry name" value="ACHAETE-SCUTE TRANSCRIPTION FACTOR-RELATED"/>
    <property type="match status" value="1"/>
</dbReference>
<dbReference type="SUPFAM" id="SSF47459">
    <property type="entry name" value="HLH, helix-loop-helix DNA-binding domain"/>
    <property type="match status" value="1"/>
</dbReference>
<feature type="region of interest" description="Disordered" evidence="5">
    <location>
        <begin position="359"/>
        <end position="391"/>
    </location>
</feature>
<dbReference type="GO" id="GO:0000977">
    <property type="term" value="F:RNA polymerase II transcription regulatory region sequence-specific DNA binding"/>
    <property type="evidence" value="ECO:0007669"/>
    <property type="project" value="TreeGrafter"/>
</dbReference>
<evidence type="ECO:0000313" key="7">
    <source>
        <dbReference type="EMBL" id="OIT36175.1"/>
    </source>
</evidence>
<evidence type="ECO:0000259" key="6">
    <source>
        <dbReference type="PROSITE" id="PS50888"/>
    </source>
</evidence>
<dbReference type="GO" id="GO:0046983">
    <property type="term" value="F:protein dimerization activity"/>
    <property type="evidence" value="ECO:0007669"/>
    <property type="project" value="InterPro"/>
</dbReference>
<comment type="caution">
    <text evidence="7">The sequence shown here is derived from an EMBL/GenBank/DDBJ whole genome shotgun (WGS) entry which is preliminary data.</text>
</comment>
<organism evidence="7 8">
    <name type="scientific">Nicotiana attenuata</name>
    <name type="common">Coyote tobacco</name>
    <dbReference type="NCBI Taxonomy" id="49451"/>
    <lineage>
        <taxon>Eukaryota</taxon>
        <taxon>Viridiplantae</taxon>
        <taxon>Streptophyta</taxon>
        <taxon>Embryophyta</taxon>
        <taxon>Tracheophyta</taxon>
        <taxon>Spermatophyta</taxon>
        <taxon>Magnoliopsida</taxon>
        <taxon>eudicotyledons</taxon>
        <taxon>Gunneridae</taxon>
        <taxon>Pentapetalae</taxon>
        <taxon>asterids</taxon>
        <taxon>lamiids</taxon>
        <taxon>Solanales</taxon>
        <taxon>Solanaceae</taxon>
        <taxon>Nicotianoideae</taxon>
        <taxon>Nicotianeae</taxon>
        <taxon>Nicotiana</taxon>
    </lineage>
</organism>
<dbReference type="Gene3D" id="4.10.280.10">
    <property type="entry name" value="Helix-loop-helix DNA-binding domain"/>
    <property type="match status" value="1"/>
</dbReference>
<dbReference type="InterPro" id="IPR036638">
    <property type="entry name" value="HLH_DNA-bd_sf"/>
</dbReference>
<proteinExistence type="predicted"/>
<dbReference type="GO" id="GO:0000981">
    <property type="term" value="F:DNA-binding transcription factor activity, RNA polymerase II-specific"/>
    <property type="evidence" value="ECO:0007669"/>
    <property type="project" value="TreeGrafter"/>
</dbReference>
<dbReference type="InterPro" id="IPR015660">
    <property type="entry name" value="MASH1/Ascl1a-like"/>
</dbReference>
<dbReference type="InterPro" id="IPR011598">
    <property type="entry name" value="bHLH_dom"/>
</dbReference>
<evidence type="ECO:0000256" key="5">
    <source>
        <dbReference type="SAM" id="MobiDB-lite"/>
    </source>
</evidence>
<dbReference type="PROSITE" id="PS50888">
    <property type="entry name" value="BHLH"/>
    <property type="match status" value="1"/>
</dbReference>
<dbReference type="EMBL" id="MJEQ01000462">
    <property type="protein sequence ID" value="OIT36175.1"/>
    <property type="molecule type" value="Genomic_DNA"/>
</dbReference>
<keyword evidence="2" id="KW-0805">Transcription regulation</keyword>
<protein>
    <submittedName>
        <fullName evidence="7">Transcription factor org3</fullName>
    </submittedName>
</protein>
<evidence type="ECO:0000256" key="3">
    <source>
        <dbReference type="ARBA" id="ARBA00023163"/>
    </source>
</evidence>
<evidence type="ECO:0000256" key="1">
    <source>
        <dbReference type="ARBA" id="ARBA00004123"/>
    </source>
</evidence>